<dbReference type="SMART" id="SM00148">
    <property type="entry name" value="PLCXc"/>
    <property type="match status" value="1"/>
</dbReference>
<dbReference type="Gene3D" id="2.30.29.30">
    <property type="entry name" value="Pleckstrin-homology domain (PH domain)/Phosphotyrosine-binding domain (PTB)"/>
    <property type="match status" value="1"/>
</dbReference>
<dbReference type="Pfam" id="PF00388">
    <property type="entry name" value="PI-PLC-X"/>
    <property type="match status" value="1"/>
</dbReference>
<keyword evidence="4 6" id="KW-0443">Lipid metabolism</keyword>
<dbReference type="InterPro" id="IPR000909">
    <property type="entry name" value="PLipase_C_PInositol-sp_X_dom"/>
</dbReference>
<dbReference type="SUPFAM" id="SSF51695">
    <property type="entry name" value="PLC-like phosphodiesterases"/>
    <property type="match status" value="1"/>
</dbReference>
<dbReference type="SUPFAM" id="SSF50729">
    <property type="entry name" value="PH domain-like"/>
    <property type="match status" value="1"/>
</dbReference>
<evidence type="ECO:0000256" key="4">
    <source>
        <dbReference type="ARBA" id="ARBA00023098"/>
    </source>
</evidence>
<keyword evidence="3 6" id="KW-0442">Lipid degradation</keyword>
<comment type="caution">
    <text evidence="11">The sequence shown here is derived from an EMBL/GenBank/DDBJ whole genome shotgun (WGS) entry which is preliminary data.</text>
</comment>
<evidence type="ECO:0000256" key="3">
    <source>
        <dbReference type="ARBA" id="ARBA00022963"/>
    </source>
</evidence>
<comment type="catalytic activity">
    <reaction evidence="6">
        <text>a 1,2-diacyl-sn-glycero-3-phospho-(1D-myo-inositol-4,5-bisphosphate) + H2O = 1D-myo-inositol 1,4,5-trisphosphate + a 1,2-diacyl-sn-glycerol + H(+)</text>
        <dbReference type="Rhea" id="RHEA:33179"/>
        <dbReference type="ChEBI" id="CHEBI:15377"/>
        <dbReference type="ChEBI" id="CHEBI:15378"/>
        <dbReference type="ChEBI" id="CHEBI:17815"/>
        <dbReference type="ChEBI" id="CHEBI:58456"/>
        <dbReference type="ChEBI" id="CHEBI:203600"/>
        <dbReference type="EC" id="3.1.4.11"/>
    </reaction>
</comment>
<evidence type="ECO:0000313" key="11">
    <source>
        <dbReference type="EMBL" id="KAK6352667.1"/>
    </source>
</evidence>
<dbReference type="PRINTS" id="PR00390">
    <property type="entry name" value="PHPHLIPASEC"/>
</dbReference>
<evidence type="ECO:0000256" key="7">
    <source>
        <dbReference type="SAM" id="MobiDB-lite"/>
    </source>
</evidence>
<dbReference type="InterPro" id="IPR000008">
    <property type="entry name" value="C2_dom"/>
</dbReference>
<feature type="compositionally biased region" description="Polar residues" evidence="7">
    <location>
        <begin position="25"/>
        <end position="41"/>
    </location>
</feature>
<evidence type="ECO:0000259" key="10">
    <source>
        <dbReference type="PROSITE" id="PS50222"/>
    </source>
</evidence>
<dbReference type="PANTHER" id="PTHR10336">
    <property type="entry name" value="PHOSPHOINOSITIDE-SPECIFIC PHOSPHOLIPASE C FAMILY PROTEIN"/>
    <property type="match status" value="1"/>
</dbReference>
<keyword evidence="2 6" id="KW-0378">Hydrolase</keyword>
<dbReference type="InterPro" id="IPR001192">
    <property type="entry name" value="PI-PLC_fam"/>
</dbReference>
<dbReference type="EMBL" id="JAVHNS010000006">
    <property type="protein sequence ID" value="KAK6352667.1"/>
    <property type="molecule type" value="Genomic_DNA"/>
</dbReference>
<dbReference type="PROSITE" id="PS50222">
    <property type="entry name" value="EF_HAND_2"/>
    <property type="match status" value="1"/>
</dbReference>
<gene>
    <name evidence="11" type="primary">PLC1</name>
    <name evidence="11" type="ORF">TWF730_009481</name>
</gene>
<dbReference type="InterPro" id="IPR011993">
    <property type="entry name" value="PH-like_dom_sf"/>
</dbReference>
<dbReference type="PANTHER" id="PTHR10336:SF36">
    <property type="entry name" value="1-PHOSPHATIDYLINOSITOL 4,5-BISPHOSPHATE PHOSPHODIESTERASE BETA-4"/>
    <property type="match status" value="1"/>
</dbReference>
<feature type="compositionally biased region" description="Polar residues" evidence="7">
    <location>
        <begin position="90"/>
        <end position="115"/>
    </location>
</feature>
<dbReference type="InterPro" id="IPR002048">
    <property type="entry name" value="EF_hand_dom"/>
</dbReference>
<dbReference type="InterPro" id="IPR017946">
    <property type="entry name" value="PLC-like_Pdiesterase_TIM-brl"/>
</dbReference>
<protein>
    <recommendedName>
        <fullName evidence="1 6">Phosphoinositide phospholipase C</fullName>
        <ecNumber evidence="1 6">3.1.4.11</ecNumber>
    </recommendedName>
</protein>
<dbReference type="GO" id="GO:0004435">
    <property type="term" value="F:phosphatidylinositol-4,5-bisphosphate phospholipase C activity"/>
    <property type="evidence" value="ECO:0007669"/>
    <property type="project" value="UniProtKB-EC"/>
</dbReference>
<evidence type="ECO:0000313" key="12">
    <source>
        <dbReference type="Proteomes" id="UP001373714"/>
    </source>
</evidence>
<dbReference type="SUPFAM" id="SSF47473">
    <property type="entry name" value="EF-hand"/>
    <property type="match status" value="1"/>
</dbReference>
<proteinExistence type="predicted"/>
<keyword evidence="5" id="KW-0807">Transducer</keyword>
<dbReference type="Pfam" id="PF00168">
    <property type="entry name" value="C2"/>
    <property type="match status" value="1"/>
</dbReference>
<dbReference type="SMART" id="SM00149">
    <property type="entry name" value="PLCYc"/>
    <property type="match status" value="1"/>
</dbReference>
<dbReference type="Pfam" id="PF00387">
    <property type="entry name" value="PI-PLC-Y"/>
    <property type="match status" value="1"/>
</dbReference>
<dbReference type="Gene3D" id="2.60.40.150">
    <property type="entry name" value="C2 domain"/>
    <property type="match status" value="1"/>
</dbReference>
<reference evidence="11 12" key="1">
    <citation type="submission" date="2019-10" db="EMBL/GenBank/DDBJ databases">
        <authorList>
            <person name="Palmer J.M."/>
        </authorList>
    </citation>
    <scope>NUCLEOTIDE SEQUENCE [LARGE SCALE GENOMIC DNA]</scope>
    <source>
        <strain evidence="11 12">TWF730</strain>
    </source>
</reference>
<evidence type="ECO:0000256" key="6">
    <source>
        <dbReference type="RuleBase" id="RU361133"/>
    </source>
</evidence>
<evidence type="ECO:0000256" key="1">
    <source>
        <dbReference type="ARBA" id="ARBA00012368"/>
    </source>
</evidence>
<accession>A0AAV9V164</accession>
<dbReference type="InterPro" id="IPR011992">
    <property type="entry name" value="EF-hand-dom_pair"/>
</dbReference>
<feature type="compositionally biased region" description="Polar residues" evidence="7">
    <location>
        <begin position="667"/>
        <end position="679"/>
    </location>
</feature>
<feature type="region of interest" description="Disordered" evidence="7">
    <location>
        <begin position="667"/>
        <end position="724"/>
    </location>
</feature>
<dbReference type="InterPro" id="IPR037755">
    <property type="entry name" value="Plc1_PH"/>
</dbReference>
<name>A0AAV9V164_9PEZI</name>
<evidence type="ECO:0000256" key="5">
    <source>
        <dbReference type="ARBA" id="ARBA00023224"/>
    </source>
</evidence>
<feature type="domain" description="EF-hand" evidence="10">
    <location>
        <begin position="379"/>
        <end position="414"/>
    </location>
</feature>
<dbReference type="EC" id="3.1.4.11" evidence="1 6"/>
<dbReference type="InterPro" id="IPR035892">
    <property type="entry name" value="C2_domain_sf"/>
</dbReference>
<dbReference type="GO" id="GO:0016042">
    <property type="term" value="P:lipid catabolic process"/>
    <property type="evidence" value="ECO:0007669"/>
    <property type="project" value="UniProtKB-KW"/>
</dbReference>
<dbReference type="Gene3D" id="1.10.238.10">
    <property type="entry name" value="EF-hand"/>
    <property type="match status" value="1"/>
</dbReference>
<dbReference type="GO" id="GO:0048015">
    <property type="term" value="P:phosphatidylinositol-mediated signaling"/>
    <property type="evidence" value="ECO:0007669"/>
    <property type="project" value="TreeGrafter"/>
</dbReference>
<dbReference type="CDD" id="cd08598">
    <property type="entry name" value="PI-PLC1c_yeast"/>
    <property type="match status" value="1"/>
</dbReference>
<dbReference type="PROSITE" id="PS50007">
    <property type="entry name" value="PIPLC_X_DOMAIN"/>
    <property type="match status" value="1"/>
</dbReference>
<evidence type="ECO:0000259" key="9">
    <source>
        <dbReference type="PROSITE" id="PS50008"/>
    </source>
</evidence>
<dbReference type="SUPFAM" id="SSF49562">
    <property type="entry name" value="C2 domain (Calcium/lipid-binding domain, CaLB)"/>
    <property type="match status" value="1"/>
</dbReference>
<dbReference type="PROSITE" id="PS50004">
    <property type="entry name" value="C2"/>
    <property type="match status" value="1"/>
</dbReference>
<dbReference type="PROSITE" id="PS50008">
    <property type="entry name" value="PIPLC_Y_DOMAIN"/>
    <property type="match status" value="1"/>
</dbReference>
<feature type="region of interest" description="Disordered" evidence="7">
    <location>
        <begin position="1"/>
        <end position="161"/>
    </location>
</feature>
<feature type="compositionally biased region" description="Polar residues" evidence="7">
    <location>
        <begin position="707"/>
        <end position="717"/>
    </location>
</feature>
<dbReference type="Proteomes" id="UP001373714">
    <property type="component" value="Unassembled WGS sequence"/>
</dbReference>
<feature type="domain" description="C2" evidence="8">
    <location>
        <begin position="852"/>
        <end position="1008"/>
    </location>
</feature>
<feature type="domain" description="PI-PLC Y-box" evidence="9">
    <location>
        <begin position="734"/>
        <end position="852"/>
    </location>
</feature>
<dbReference type="InterPro" id="IPR001711">
    <property type="entry name" value="PLipase_C_Pinositol-sp_Y"/>
</dbReference>
<keyword evidence="12" id="KW-1185">Reference proteome</keyword>
<evidence type="ECO:0000259" key="8">
    <source>
        <dbReference type="PROSITE" id="PS50004"/>
    </source>
</evidence>
<dbReference type="AlphaFoldDB" id="A0AAV9V164"/>
<feature type="compositionally biased region" description="Basic and acidic residues" evidence="7">
    <location>
        <begin position="43"/>
        <end position="59"/>
    </location>
</feature>
<sequence>METHMSVPRASMIIGSPRFPPNTQQPPAQGAAVSSTAQSSDKPVQEKQKEKQKEKEKPQSRPPSLNAPPLSLTSNASVEPLRPRTYSAPVFSTLSLPPGTSTVTDVLSSSGSTRPNIIRRLSRGAANKLSRRRSGSIHERDETHGPVIMRHRSSSNASESDPFLADQDLKEYAMTSPPTEAPGELRHRRSSSLVDLLEAIPPDEGPPEIPMLLQTGTPMTRVTKRKKTLRYFVLEGNTARVTWDPLKPSARFYLDDVKEIRTGENARNYREGFQVTSEFEDRWITIIYSEHIENGRLRTLHLVAPTRELFQLWTQTLEALLNYRTALMAGIATQGDKVLGTHWKREISSQTTSATSDKKDEKLSFDEVERLCRRLQVNCSKQYLRARFDRADIDKTGFLTFGQFQSFVRILKERTDIHRVWEGAVEDPKRGMREDEFCKFLKGVQKESSEQDEPRISALFHKLVKRSRNASEKTGDVLEPERISLLGFTDYLQSPIYNPPLKLPTDSEKSLDRPLNEYFISSSHNTYLLERQVAGESSIEGYIRTLQRGCRCVEIDCWDGDDGKPVVTHGRTLTSKVLFSDVVKTISKYAFVASQYPVILSLEVHCGVEQQIVMAETLKVMLGDKLVVAPSISNPMTLPSPQELKNKILVKVKGHDDLILFSSEISDTMPGSSSVSQTAAAKGRVHKDPAGAATTSSSNSTEDSDELGTTSGGSQQNDKFRKAPRTISKIAKELGELGVYTRGQKFKNFSLPESKSFNHVFSLAERTFTSLCKDKEKKAQLEKHNLRYLMRVYPSGWRITSRNFDPLTFWRRGVQMVALNWQTYDTGVQLNDAMFASISDRAGYVLKPSELRSNRLLDSTHSDSAAAKLARKLVSFSVEIISAQQLPRVGKDRDCLDSYVEIEVFSADDKARGLVTANGGIDKSGSGGMSGLGAPQRRRTKTVKGNLFAPTWNERLTFSVETRFESLVFLRFVVYNDDGNGDRTLKASYCLKLVNAAQGRYPLIENIYMCTCAYECLGFRHLPLYDTGGEQFLFSSLFVKIDVEPLRAALPAAIKQSTVDALKSAAKNMLRISSDILHGSTSGDAHGTSEKER</sequence>
<dbReference type="GO" id="GO:0051209">
    <property type="term" value="P:release of sequestered calcium ion into cytosol"/>
    <property type="evidence" value="ECO:0007669"/>
    <property type="project" value="TreeGrafter"/>
</dbReference>
<dbReference type="CDD" id="cd00275">
    <property type="entry name" value="C2_PLC_like"/>
    <property type="match status" value="1"/>
</dbReference>
<dbReference type="Gene3D" id="3.20.20.190">
    <property type="entry name" value="Phosphatidylinositol (PI) phosphodiesterase"/>
    <property type="match status" value="1"/>
</dbReference>
<dbReference type="SMART" id="SM00239">
    <property type="entry name" value="C2"/>
    <property type="match status" value="1"/>
</dbReference>
<dbReference type="CDD" id="cd16207">
    <property type="entry name" value="EFh_ScPlc1p_like"/>
    <property type="match status" value="1"/>
</dbReference>
<evidence type="ECO:0000256" key="2">
    <source>
        <dbReference type="ARBA" id="ARBA00022801"/>
    </source>
</evidence>
<dbReference type="GO" id="GO:0005509">
    <property type="term" value="F:calcium ion binding"/>
    <property type="evidence" value="ECO:0007669"/>
    <property type="project" value="InterPro"/>
</dbReference>
<dbReference type="CDD" id="cd13360">
    <property type="entry name" value="PH_PLC_fungal"/>
    <property type="match status" value="1"/>
</dbReference>
<organism evidence="11 12">
    <name type="scientific">Orbilia blumenaviensis</name>
    <dbReference type="NCBI Taxonomy" id="1796055"/>
    <lineage>
        <taxon>Eukaryota</taxon>
        <taxon>Fungi</taxon>
        <taxon>Dikarya</taxon>
        <taxon>Ascomycota</taxon>
        <taxon>Pezizomycotina</taxon>
        <taxon>Orbiliomycetes</taxon>
        <taxon>Orbiliales</taxon>
        <taxon>Orbiliaceae</taxon>
        <taxon>Orbilia</taxon>
    </lineage>
</organism>